<gene>
    <name evidence="2" type="ORF">GGQ96_003360</name>
</gene>
<evidence type="ECO:0000256" key="1">
    <source>
        <dbReference type="SAM" id="MobiDB-lite"/>
    </source>
</evidence>
<evidence type="ECO:0000313" key="3">
    <source>
        <dbReference type="Proteomes" id="UP000574769"/>
    </source>
</evidence>
<dbReference type="AlphaFoldDB" id="A0A7W7ALD4"/>
<reference evidence="2 3" key="1">
    <citation type="submission" date="2020-08" db="EMBL/GenBank/DDBJ databases">
        <title>Genomic Encyclopedia of Type Strains, Phase IV (KMG-IV): sequencing the most valuable type-strain genomes for metagenomic binning, comparative biology and taxonomic classification.</title>
        <authorList>
            <person name="Goeker M."/>
        </authorList>
    </citation>
    <scope>NUCLEOTIDE SEQUENCE [LARGE SCALE GENOMIC DNA]</scope>
    <source>
        <strain evidence="2 3">DSM 15867</strain>
    </source>
</reference>
<proteinExistence type="predicted"/>
<accession>A0A7W7ALD4</accession>
<feature type="region of interest" description="Disordered" evidence="1">
    <location>
        <begin position="1"/>
        <end position="31"/>
    </location>
</feature>
<evidence type="ECO:0000313" key="2">
    <source>
        <dbReference type="EMBL" id="MBB4619207.1"/>
    </source>
</evidence>
<dbReference type="RefSeq" id="WP_148291664.1">
    <property type="nucleotide sequence ID" value="NZ_JACHNY010000008.1"/>
</dbReference>
<organism evidence="2 3">
    <name type="scientific">Sphingomonas abaci</name>
    <dbReference type="NCBI Taxonomy" id="237611"/>
    <lineage>
        <taxon>Bacteria</taxon>
        <taxon>Pseudomonadati</taxon>
        <taxon>Pseudomonadota</taxon>
        <taxon>Alphaproteobacteria</taxon>
        <taxon>Sphingomonadales</taxon>
        <taxon>Sphingomonadaceae</taxon>
        <taxon>Sphingomonas</taxon>
    </lineage>
</organism>
<sequence>MAIAERSRPSAEASGLDDAQSAPTSQAGVHTPAEELADDLRTRAFHLMDEHPIAAAHLVLAAASIAPECAAEKEVADEFSFVIADFMQQLKILHHRAVTKRAITTGAARHGA</sequence>
<dbReference type="EMBL" id="JACHNY010000008">
    <property type="protein sequence ID" value="MBB4619207.1"/>
    <property type="molecule type" value="Genomic_DNA"/>
</dbReference>
<comment type="caution">
    <text evidence="2">The sequence shown here is derived from an EMBL/GenBank/DDBJ whole genome shotgun (WGS) entry which is preliminary data.</text>
</comment>
<dbReference type="Proteomes" id="UP000574769">
    <property type="component" value="Unassembled WGS sequence"/>
</dbReference>
<keyword evidence="3" id="KW-1185">Reference proteome</keyword>
<name>A0A7W7ALD4_9SPHN</name>
<protein>
    <submittedName>
        <fullName evidence="2">Uncharacterized protein</fullName>
    </submittedName>
</protein>